<keyword evidence="6" id="KW-0175">Coiled coil</keyword>
<dbReference type="GO" id="GO:0040008">
    <property type="term" value="P:regulation of growth"/>
    <property type="evidence" value="ECO:0007669"/>
    <property type="project" value="InterPro"/>
</dbReference>
<keyword evidence="5" id="KW-0539">Nucleus</keyword>
<evidence type="ECO:0000256" key="3">
    <source>
        <dbReference type="ARBA" id="ARBA00023015"/>
    </source>
</evidence>
<evidence type="ECO:0000256" key="5">
    <source>
        <dbReference type="ARBA" id="ARBA00023242"/>
    </source>
</evidence>
<dbReference type="GO" id="GO:0006355">
    <property type="term" value="P:regulation of DNA-templated transcription"/>
    <property type="evidence" value="ECO:0007669"/>
    <property type="project" value="InterPro"/>
</dbReference>
<dbReference type="Pfam" id="PF23174">
    <property type="entry name" value="bHLH_ILI"/>
    <property type="match status" value="1"/>
</dbReference>
<dbReference type="PANTHER" id="PTHR38546">
    <property type="entry name" value="DNA BINDING PROTEIN"/>
    <property type="match status" value="1"/>
</dbReference>
<comment type="subcellular location">
    <subcellularLocation>
        <location evidence="1">Nucleus</location>
    </subcellularLocation>
</comment>
<keyword evidence="4" id="KW-0804">Transcription</keyword>
<evidence type="ECO:0000256" key="1">
    <source>
        <dbReference type="ARBA" id="ARBA00004123"/>
    </source>
</evidence>
<dbReference type="InterPro" id="IPR044172">
    <property type="entry name" value="ILI2-like"/>
</dbReference>
<dbReference type="CDD" id="cd11442">
    <property type="entry name" value="bHLH_AtPRE_like"/>
    <property type="match status" value="1"/>
</dbReference>
<reference evidence="7 8" key="1">
    <citation type="journal article" date="2013" name="BMC Genomics">
        <title>The miniature genome of a carnivorous plant Genlisea aurea contains a low number of genes and short non-coding sequences.</title>
        <authorList>
            <person name="Leushkin E.V."/>
            <person name="Sutormin R.A."/>
            <person name="Nabieva E.R."/>
            <person name="Penin A.A."/>
            <person name="Kondrashov A.S."/>
            <person name="Logacheva M.D."/>
        </authorList>
    </citation>
    <scope>NUCLEOTIDE SEQUENCE [LARGE SCALE GENOMIC DNA]</scope>
</reference>
<dbReference type="InterPro" id="IPR036638">
    <property type="entry name" value="HLH_DNA-bd_sf"/>
</dbReference>
<evidence type="ECO:0000313" key="8">
    <source>
        <dbReference type="Proteomes" id="UP000015453"/>
    </source>
</evidence>
<evidence type="ECO:0000313" key="7">
    <source>
        <dbReference type="EMBL" id="EPS57632.1"/>
    </source>
</evidence>
<organism evidence="7 8">
    <name type="scientific">Genlisea aurea</name>
    <dbReference type="NCBI Taxonomy" id="192259"/>
    <lineage>
        <taxon>Eukaryota</taxon>
        <taxon>Viridiplantae</taxon>
        <taxon>Streptophyta</taxon>
        <taxon>Embryophyta</taxon>
        <taxon>Tracheophyta</taxon>
        <taxon>Spermatophyta</taxon>
        <taxon>Magnoliopsida</taxon>
        <taxon>eudicotyledons</taxon>
        <taxon>Gunneridae</taxon>
        <taxon>Pentapetalae</taxon>
        <taxon>asterids</taxon>
        <taxon>lamiids</taxon>
        <taxon>Lamiales</taxon>
        <taxon>Lentibulariaceae</taxon>
        <taxon>Genlisea</taxon>
    </lineage>
</organism>
<protein>
    <submittedName>
        <fullName evidence="7">Uncharacterized protein</fullName>
    </submittedName>
</protein>
<evidence type="ECO:0000256" key="4">
    <source>
        <dbReference type="ARBA" id="ARBA00023163"/>
    </source>
</evidence>
<dbReference type="GO" id="GO:0005634">
    <property type="term" value="C:nucleus"/>
    <property type="evidence" value="ECO:0007669"/>
    <property type="project" value="UniProtKB-SubCell"/>
</dbReference>
<dbReference type="EMBL" id="AUSU01010011">
    <property type="protein sequence ID" value="EPS57632.1"/>
    <property type="molecule type" value="Genomic_DNA"/>
</dbReference>
<keyword evidence="8" id="KW-1185">Reference proteome</keyword>
<dbReference type="Gene3D" id="4.10.280.10">
    <property type="entry name" value="Helix-loop-helix DNA-binding domain"/>
    <property type="match status" value="1"/>
</dbReference>
<dbReference type="Proteomes" id="UP000015453">
    <property type="component" value="Unassembled WGS sequence"/>
</dbReference>
<proteinExistence type="predicted"/>
<evidence type="ECO:0000256" key="2">
    <source>
        <dbReference type="ARBA" id="ARBA00022604"/>
    </source>
</evidence>
<dbReference type="OrthoDB" id="668823at2759"/>
<keyword evidence="2" id="KW-0341">Growth regulation</keyword>
<gene>
    <name evidence="7" type="ORF">M569_17185</name>
</gene>
<dbReference type="SUPFAM" id="SSF47459">
    <property type="entry name" value="HLH, helix-loop-helix DNA-binding domain"/>
    <property type="match status" value="1"/>
</dbReference>
<keyword evidence="3" id="KW-0805">Transcription regulation</keyword>
<evidence type="ECO:0000256" key="6">
    <source>
        <dbReference type="SAM" id="Coils"/>
    </source>
</evidence>
<dbReference type="PANTHER" id="PTHR38546:SF3">
    <property type="entry name" value="DNA BINDING PROTEIN"/>
    <property type="match status" value="1"/>
</dbReference>
<comment type="caution">
    <text evidence="7">The sequence shown here is derived from an EMBL/GenBank/DDBJ whole genome shotgun (WGS) entry which is preliminary data.</text>
</comment>
<feature type="coiled-coil region" evidence="6">
    <location>
        <begin position="46"/>
        <end position="73"/>
    </location>
</feature>
<dbReference type="AlphaFoldDB" id="S8DE30"/>
<dbReference type="GO" id="GO:0046983">
    <property type="term" value="F:protein dimerization activity"/>
    <property type="evidence" value="ECO:0007669"/>
    <property type="project" value="InterPro"/>
</dbReference>
<accession>S8DE30</accession>
<sequence>MPPRRTARVSSQRFAAGEADGLIAKLQELLPDSSISSGGYRKAKILKEACDYIKKLHREVDDLSENISRRRIQQ</sequence>
<name>S8DE30_9LAMI</name>
<dbReference type="InterPro" id="IPR044293">
    <property type="entry name" value="PRE"/>
</dbReference>